<dbReference type="AlphaFoldDB" id="A0A1G8NXY1"/>
<dbReference type="SUPFAM" id="SSF58104">
    <property type="entry name" value="Methyl-accepting chemotaxis protein (MCP) signaling domain"/>
    <property type="match status" value="1"/>
</dbReference>
<evidence type="ECO:0000313" key="11">
    <source>
        <dbReference type="Proteomes" id="UP000198853"/>
    </source>
</evidence>
<comment type="similarity">
    <text evidence="5">Belongs to the methyl-accepting chemotaxis (MCP) protein family.</text>
</comment>
<dbReference type="Pfam" id="PF00015">
    <property type="entry name" value="MCPsignal"/>
    <property type="match status" value="1"/>
</dbReference>
<feature type="domain" description="Methyl-accepting transducer" evidence="8">
    <location>
        <begin position="274"/>
        <end position="545"/>
    </location>
</feature>
<name>A0A1G8NXY1_9BACI</name>
<keyword evidence="3 7" id="KW-0472">Membrane</keyword>
<dbReference type="EMBL" id="FNEN01000007">
    <property type="protein sequence ID" value="SDI84846.1"/>
    <property type="molecule type" value="Genomic_DNA"/>
</dbReference>
<keyword evidence="7" id="KW-0812">Transmembrane</keyword>
<feature type="domain" description="HAMP" evidence="9">
    <location>
        <begin position="202"/>
        <end position="255"/>
    </location>
</feature>
<dbReference type="SMART" id="SM00304">
    <property type="entry name" value="HAMP"/>
    <property type="match status" value="1"/>
</dbReference>
<dbReference type="GO" id="GO:0006935">
    <property type="term" value="P:chemotaxis"/>
    <property type="evidence" value="ECO:0007669"/>
    <property type="project" value="InterPro"/>
</dbReference>
<feature type="transmembrane region" description="Helical" evidence="7">
    <location>
        <begin position="175"/>
        <end position="200"/>
    </location>
</feature>
<dbReference type="Gene3D" id="1.10.287.950">
    <property type="entry name" value="Methyl-accepting chemotaxis protein"/>
    <property type="match status" value="1"/>
</dbReference>
<proteinExistence type="inferred from homology"/>
<comment type="subcellular location">
    <subcellularLocation>
        <location evidence="1">Cell membrane</location>
    </subcellularLocation>
</comment>
<dbReference type="Proteomes" id="UP000198853">
    <property type="component" value="Unassembled WGS sequence"/>
</dbReference>
<evidence type="ECO:0000256" key="2">
    <source>
        <dbReference type="ARBA" id="ARBA00022475"/>
    </source>
</evidence>
<dbReference type="SMART" id="SM00283">
    <property type="entry name" value="MA"/>
    <property type="match status" value="1"/>
</dbReference>
<keyword evidence="11" id="KW-1185">Reference proteome</keyword>
<dbReference type="InterPro" id="IPR004089">
    <property type="entry name" value="MCPsignal_dom"/>
</dbReference>
<dbReference type="GO" id="GO:0004888">
    <property type="term" value="F:transmembrane signaling receptor activity"/>
    <property type="evidence" value="ECO:0007669"/>
    <property type="project" value="InterPro"/>
</dbReference>
<dbReference type="PANTHER" id="PTHR32089">
    <property type="entry name" value="METHYL-ACCEPTING CHEMOTAXIS PROTEIN MCPB"/>
    <property type="match status" value="1"/>
</dbReference>
<feature type="transmembrane region" description="Helical" evidence="7">
    <location>
        <begin position="12"/>
        <end position="33"/>
    </location>
</feature>
<evidence type="ECO:0000256" key="6">
    <source>
        <dbReference type="PROSITE-ProRule" id="PRU00284"/>
    </source>
</evidence>
<accession>A0A1G8NXY1</accession>
<dbReference type="InterPro" id="IPR004090">
    <property type="entry name" value="Chemotax_Me-accpt_rcpt"/>
</dbReference>
<evidence type="ECO:0000256" key="5">
    <source>
        <dbReference type="ARBA" id="ARBA00029447"/>
    </source>
</evidence>
<evidence type="ECO:0000313" key="10">
    <source>
        <dbReference type="EMBL" id="SDI84846.1"/>
    </source>
</evidence>
<dbReference type="PANTHER" id="PTHR32089:SF112">
    <property type="entry name" value="LYSOZYME-LIKE PROTEIN-RELATED"/>
    <property type="match status" value="1"/>
</dbReference>
<dbReference type="OrthoDB" id="9804712at2"/>
<keyword evidence="7" id="KW-1133">Transmembrane helix</keyword>
<dbReference type="GO" id="GO:0005886">
    <property type="term" value="C:plasma membrane"/>
    <property type="evidence" value="ECO:0007669"/>
    <property type="project" value="UniProtKB-SubCell"/>
</dbReference>
<sequence>MKIFQPARLRTKLLLTLVAITLCFLGGFMFIFIQITNINERVEDMEEWHSYVLEAQDASHTFQEKYIFISDLQFLDDPDFAYYETLHARMEEHLANLEDGVHTESARDHLQQLERQNEMFDSSVGHYIELEVPPDVTGMNNLEFLTENINQHAESLQDYFAQQVEEANQSAQDSMFYAIVSSIMAAVSAVVIGIAIFVIFAGRWQRSIERIASVTKQISAGRLQVDPLPVEGRDELASLAAEINTMTSNLRHMVKGVSSVSQTVAASSEELVASAEEVNAGSQEVSGSVQEMAGIQATLDDSIRHSRGTFQSMETELHHVYEAVQDIVDESNRSNEQASAGHDRLQTSLQTMQNIRTQNETNASSVESLGEASRDIQNVITLIKDISGQTNLLALNANIEAARAGEAGKGFAVVANEVRKLATESEAATEDISKTIEMMTSNIDDTVAQSRQSTSLIARGEEAIAEMANTYQAILTSFNAVVHKARDIHALVQGLTENSQSILHYTEEVENTSNQASDSSAVIAATMEEQAATMESINQAAQELAHVAGELDEQVSRFSF</sequence>
<evidence type="ECO:0000259" key="8">
    <source>
        <dbReference type="PROSITE" id="PS50111"/>
    </source>
</evidence>
<dbReference type="InterPro" id="IPR003660">
    <property type="entry name" value="HAMP_dom"/>
</dbReference>
<keyword evidence="4 6" id="KW-0807">Transducer</keyword>
<evidence type="ECO:0000256" key="1">
    <source>
        <dbReference type="ARBA" id="ARBA00004236"/>
    </source>
</evidence>
<reference evidence="10 11" key="1">
    <citation type="submission" date="2016-10" db="EMBL/GenBank/DDBJ databases">
        <authorList>
            <person name="de Groot N.N."/>
        </authorList>
    </citation>
    <scope>NUCLEOTIDE SEQUENCE [LARGE SCALE GENOMIC DNA]</scope>
    <source>
        <strain evidence="10 11">DSM 21771</strain>
    </source>
</reference>
<dbReference type="PROSITE" id="PS50885">
    <property type="entry name" value="HAMP"/>
    <property type="match status" value="1"/>
</dbReference>
<dbReference type="Pfam" id="PF00672">
    <property type="entry name" value="HAMP"/>
    <property type="match status" value="1"/>
</dbReference>
<dbReference type="GO" id="GO:0007165">
    <property type="term" value="P:signal transduction"/>
    <property type="evidence" value="ECO:0007669"/>
    <property type="project" value="UniProtKB-KW"/>
</dbReference>
<dbReference type="CDD" id="cd06225">
    <property type="entry name" value="HAMP"/>
    <property type="match status" value="1"/>
</dbReference>
<evidence type="ECO:0000256" key="4">
    <source>
        <dbReference type="ARBA" id="ARBA00023224"/>
    </source>
</evidence>
<gene>
    <name evidence="10" type="ORF">SAMN04488123_10781</name>
</gene>
<keyword evidence="2" id="KW-1003">Cell membrane</keyword>
<dbReference type="PRINTS" id="PR00260">
    <property type="entry name" value="CHEMTRNSDUCR"/>
</dbReference>
<evidence type="ECO:0000256" key="3">
    <source>
        <dbReference type="ARBA" id="ARBA00023136"/>
    </source>
</evidence>
<evidence type="ECO:0000259" key="9">
    <source>
        <dbReference type="PROSITE" id="PS50885"/>
    </source>
</evidence>
<dbReference type="RefSeq" id="WP_090398324.1">
    <property type="nucleotide sequence ID" value="NZ_FNEN01000007.1"/>
</dbReference>
<evidence type="ECO:0000256" key="7">
    <source>
        <dbReference type="SAM" id="Phobius"/>
    </source>
</evidence>
<organism evidence="10 11">
    <name type="scientific">Natribacillus halophilus</name>
    <dbReference type="NCBI Taxonomy" id="549003"/>
    <lineage>
        <taxon>Bacteria</taxon>
        <taxon>Bacillati</taxon>
        <taxon>Bacillota</taxon>
        <taxon>Bacilli</taxon>
        <taxon>Bacillales</taxon>
        <taxon>Bacillaceae</taxon>
        <taxon>Natribacillus</taxon>
    </lineage>
</organism>
<dbReference type="PROSITE" id="PS50111">
    <property type="entry name" value="CHEMOTAXIS_TRANSDUC_2"/>
    <property type="match status" value="1"/>
</dbReference>
<protein>
    <submittedName>
        <fullName evidence="10">Methyl-accepting chemotaxis protein</fullName>
    </submittedName>
</protein>